<gene>
    <name evidence="2" type="ORF">JMJ77_005959</name>
</gene>
<accession>A0A9P7UMC5</accession>
<feature type="region of interest" description="Disordered" evidence="1">
    <location>
        <begin position="554"/>
        <end position="575"/>
    </location>
</feature>
<dbReference type="AlphaFoldDB" id="A0A9P7UMC5"/>
<organism evidence="2 3">
    <name type="scientific">Colletotrichum scovillei</name>
    <dbReference type="NCBI Taxonomy" id="1209932"/>
    <lineage>
        <taxon>Eukaryota</taxon>
        <taxon>Fungi</taxon>
        <taxon>Dikarya</taxon>
        <taxon>Ascomycota</taxon>
        <taxon>Pezizomycotina</taxon>
        <taxon>Sordariomycetes</taxon>
        <taxon>Hypocreomycetidae</taxon>
        <taxon>Glomerellales</taxon>
        <taxon>Glomerellaceae</taxon>
        <taxon>Colletotrichum</taxon>
        <taxon>Colletotrichum acutatum species complex</taxon>
    </lineage>
</organism>
<dbReference type="EMBL" id="JAESDN010000001">
    <property type="protein sequence ID" value="KAG7058586.1"/>
    <property type="molecule type" value="Genomic_DNA"/>
</dbReference>
<proteinExistence type="predicted"/>
<reference evidence="2" key="1">
    <citation type="submission" date="2021-05" db="EMBL/GenBank/DDBJ databases">
        <title>Comparative genomics of three Colletotrichum scovillei strains and genetic complementation revealed genes involved fungal growth and virulence on chili pepper.</title>
        <authorList>
            <person name="Hsieh D.-K."/>
            <person name="Chuang S.-C."/>
            <person name="Chen C.-Y."/>
            <person name="Chao Y.-T."/>
            <person name="Lu M.-Y.J."/>
            <person name="Lee M.-H."/>
            <person name="Shih M.-C."/>
        </authorList>
    </citation>
    <scope>NUCLEOTIDE SEQUENCE</scope>
    <source>
        <strain evidence="2">Coll-153</strain>
    </source>
</reference>
<comment type="caution">
    <text evidence="2">The sequence shown here is derived from an EMBL/GenBank/DDBJ whole genome shotgun (WGS) entry which is preliminary data.</text>
</comment>
<protein>
    <submittedName>
        <fullName evidence="2">Uncharacterized protein</fullName>
    </submittedName>
</protein>
<keyword evidence="3" id="KW-1185">Reference proteome</keyword>
<evidence type="ECO:0000313" key="2">
    <source>
        <dbReference type="EMBL" id="KAG7058586.1"/>
    </source>
</evidence>
<name>A0A9P7UMC5_9PEZI</name>
<sequence length="668" mass="71243">MVEVDIKVAALTVGLDELDEDDVVPTEELLVALGEELVVALEDEDETVERLLVEALLVIGRSVAALTVGLDEEDEEGEEDVLERLLVVIVLLLVETPVDELADELEEDGELLAELLEGATVELVLDDSKVDGLTVALMDEVALGTVLLIVESTLDVGIEDDDGLLADVLEGDPAALLVVGSSVAALAVGLSDAKLLSELLLDAGPLEGELELIAELEDGEELLLEEVEDVLATLAVTKVLEEPTELELDNSVVLVVDDDDGVNDVDNKDAGSTLRLDVDEVTVEEALERSLELLWKSWLEPLLEVDEDITVDSDEDSDVEPDERSSELDEALVEDALVVGSKVLSSAVLAVVDDVKLAMLEDGSEGLLELKLEVEDDGGESELEDELVEAALVLDSKVFGSTASVVLVEVALAPVDDVLGSGSKVEELESIELDNPGERSVDVDLEVEDEVDGVTSGAVVEVGDDEDVGKGVLVVLADDDSDRVVEVSALIVALEDAGVKEAEDESKVELEIVIVIPAVELTKDVDKLEENDSELETKLAGSIDGRLEDRDSPIEVDDEESEKLDAASTELSELDSDEELRSEIDEEREDVKSVVGNSVNVETRLAGSMVGDEDGDVVVVTNEDIDVTDAASSELDWGVEEVVMTAEVSIGEDTEDSVKLTIELDGDR</sequence>
<evidence type="ECO:0000256" key="1">
    <source>
        <dbReference type="SAM" id="MobiDB-lite"/>
    </source>
</evidence>
<dbReference type="Proteomes" id="UP000699042">
    <property type="component" value="Unassembled WGS sequence"/>
</dbReference>
<evidence type="ECO:0000313" key="3">
    <source>
        <dbReference type="Proteomes" id="UP000699042"/>
    </source>
</evidence>